<reference evidence="2" key="1">
    <citation type="submission" date="2017-06" db="EMBL/GenBank/DDBJ databases">
        <title>Novel phages from South African skin metaviromes.</title>
        <authorList>
            <person name="van Zyl L.J."/>
            <person name="Abrahams Y."/>
            <person name="Stander E.A."/>
            <person name="Kirby B.M."/>
            <person name="Clavaud C."/>
            <person name="Farcet C."/>
            <person name="Breton L."/>
            <person name="Trindade M.I."/>
        </authorList>
    </citation>
    <scope>NUCLEOTIDE SEQUENCE</scope>
</reference>
<evidence type="ECO:0000313" key="2">
    <source>
        <dbReference type="EMBL" id="ASN71536.1"/>
    </source>
</evidence>
<organism evidence="2">
    <name type="scientific">uncultured Caudovirales phage</name>
    <dbReference type="NCBI Taxonomy" id="2100421"/>
    <lineage>
        <taxon>Viruses</taxon>
        <taxon>Duplodnaviria</taxon>
        <taxon>Heunggongvirae</taxon>
        <taxon>Uroviricota</taxon>
        <taxon>Caudoviricetes</taxon>
        <taxon>Peduoviridae</taxon>
        <taxon>Maltschvirus</taxon>
        <taxon>Maltschvirus maltsch</taxon>
    </lineage>
</organism>
<keyword evidence="1" id="KW-0175">Coiled coil</keyword>
<accession>A0A2H4JF55</accession>
<proteinExistence type="predicted"/>
<name>A0A2H4JF55_9CAUD</name>
<gene>
    <name evidence="2" type="ORF">9F2_30</name>
</gene>
<evidence type="ECO:0000256" key="1">
    <source>
        <dbReference type="SAM" id="Coils"/>
    </source>
</evidence>
<feature type="coiled-coil region" evidence="1">
    <location>
        <begin position="5"/>
        <end position="74"/>
    </location>
</feature>
<protein>
    <submittedName>
        <fullName evidence="2">Uncharacterized protein</fullName>
    </submittedName>
</protein>
<sequence>MTILVQQLRAEIGQLMVEIAELKSAKHTVECRFEVSEDTLSCIRGCLRAAESDIDQLRAENTELKDGLNRIIQENRLGDVAFGIACEVMGELGVQQELEEQQP</sequence>
<dbReference type="EMBL" id="MF417927">
    <property type="protein sequence ID" value="ASN71536.1"/>
    <property type="molecule type" value="Genomic_DNA"/>
</dbReference>